<dbReference type="Pfam" id="PF24883">
    <property type="entry name" value="NPHP3_N"/>
    <property type="match status" value="1"/>
</dbReference>
<evidence type="ECO:0000313" key="7">
    <source>
        <dbReference type="Proteomes" id="UP000184356"/>
    </source>
</evidence>
<dbReference type="RefSeq" id="XP_040700739.1">
    <property type="nucleotide sequence ID" value="XM_040851021.1"/>
</dbReference>
<dbReference type="PANTHER" id="PTHR10039:SF17">
    <property type="entry name" value="FUNGAL STAND N-TERMINAL GOODBYE DOMAIN-CONTAINING PROTEIN-RELATED"/>
    <property type="match status" value="1"/>
</dbReference>
<dbReference type="InterPro" id="IPR056884">
    <property type="entry name" value="NPHP3-like_N"/>
</dbReference>
<dbReference type="SUPFAM" id="SSF48452">
    <property type="entry name" value="TPR-like"/>
    <property type="match status" value="1"/>
</dbReference>
<feature type="compositionally biased region" description="Basic and acidic residues" evidence="3">
    <location>
        <begin position="705"/>
        <end position="718"/>
    </location>
</feature>
<dbReference type="Gene3D" id="1.25.40.10">
    <property type="entry name" value="Tetratricopeptide repeat domain"/>
    <property type="match status" value="2"/>
</dbReference>
<evidence type="ECO:0000259" key="4">
    <source>
        <dbReference type="Pfam" id="PF17109"/>
    </source>
</evidence>
<dbReference type="VEuPathDB" id="FungiDB:ASPSYDRAFT_79986"/>
<feature type="compositionally biased region" description="Basic and acidic residues" evidence="3">
    <location>
        <begin position="59"/>
        <end position="71"/>
    </location>
</feature>
<feature type="domain" description="Fungal STAND N-terminal Goodbye" evidence="4">
    <location>
        <begin position="107"/>
        <end position="203"/>
    </location>
</feature>
<feature type="compositionally biased region" description="Polar residues" evidence="3">
    <location>
        <begin position="19"/>
        <end position="28"/>
    </location>
</feature>
<keyword evidence="2" id="KW-0175">Coiled coil</keyword>
<evidence type="ECO:0000256" key="3">
    <source>
        <dbReference type="SAM" id="MobiDB-lite"/>
    </source>
</evidence>
<dbReference type="GeneID" id="63767094"/>
<reference evidence="7" key="1">
    <citation type="journal article" date="2017" name="Genome Biol.">
        <title>Comparative genomics reveals high biological diversity and specific adaptations in the industrially and medically important fungal genus Aspergillus.</title>
        <authorList>
            <person name="de Vries R.P."/>
            <person name="Riley R."/>
            <person name="Wiebenga A."/>
            <person name="Aguilar-Osorio G."/>
            <person name="Amillis S."/>
            <person name="Uchima C.A."/>
            <person name="Anderluh G."/>
            <person name="Asadollahi M."/>
            <person name="Askin M."/>
            <person name="Barry K."/>
            <person name="Battaglia E."/>
            <person name="Bayram O."/>
            <person name="Benocci T."/>
            <person name="Braus-Stromeyer S.A."/>
            <person name="Caldana C."/>
            <person name="Canovas D."/>
            <person name="Cerqueira G.C."/>
            <person name="Chen F."/>
            <person name="Chen W."/>
            <person name="Choi C."/>
            <person name="Clum A."/>
            <person name="Dos Santos R.A."/>
            <person name="Damasio A.R."/>
            <person name="Diallinas G."/>
            <person name="Emri T."/>
            <person name="Fekete E."/>
            <person name="Flipphi M."/>
            <person name="Freyberg S."/>
            <person name="Gallo A."/>
            <person name="Gournas C."/>
            <person name="Habgood R."/>
            <person name="Hainaut M."/>
            <person name="Harispe M.L."/>
            <person name="Henrissat B."/>
            <person name="Hilden K.S."/>
            <person name="Hope R."/>
            <person name="Hossain A."/>
            <person name="Karabika E."/>
            <person name="Karaffa L."/>
            <person name="Karanyi Z."/>
            <person name="Krasevec N."/>
            <person name="Kuo A."/>
            <person name="Kusch H."/>
            <person name="LaButti K."/>
            <person name="Lagendijk E.L."/>
            <person name="Lapidus A."/>
            <person name="Levasseur A."/>
            <person name="Lindquist E."/>
            <person name="Lipzen A."/>
            <person name="Logrieco A.F."/>
            <person name="MacCabe A."/>
            <person name="Maekelae M.R."/>
            <person name="Malavazi I."/>
            <person name="Melin P."/>
            <person name="Meyer V."/>
            <person name="Mielnichuk N."/>
            <person name="Miskei M."/>
            <person name="Molnar A.P."/>
            <person name="Mule G."/>
            <person name="Ngan C.Y."/>
            <person name="Orejas M."/>
            <person name="Orosz E."/>
            <person name="Ouedraogo J.P."/>
            <person name="Overkamp K.M."/>
            <person name="Park H.-S."/>
            <person name="Perrone G."/>
            <person name="Piumi F."/>
            <person name="Punt P.J."/>
            <person name="Ram A.F."/>
            <person name="Ramon A."/>
            <person name="Rauscher S."/>
            <person name="Record E."/>
            <person name="Riano-Pachon D.M."/>
            <person name="Robert V."/>
            <person name="Roehrig J."/>
            <person name="Ruller R."/>
            <person name="Salamov A."/>
            <person name="Salih N.S."/>
            <person name="Samson R.A."/>
            <person name="Sandor E."/>
            <person name="Sanguinetti M."/>
            <person name="Schuetze T."/>
            <person name="Sepcic K."/>
            <person name="Shelest E."/>
            <person name="Sherlock G."/>
            <person name="Sophianopoulou V."/>
            <person name="Squina F.M."/>
            <person name="Sun H."/>
            <person name="Susca A."/>
            <person name="Todd R.B."/>
            <person name="Tsang A."/>
            <person name="Unkles S.E."/>
            <person name="van de Wiele N."/>
            <person name="van Rossen-Uffink D."/>
            <person name="Oliveira J.V."/>
            <person name="Vesth T.C."/>
            <person name="Visser J."/>
            <person name="Yu J.-H."/>
            <person name="Zhou M."/>
            <person name="Andersen M.R."/>
            <person name="Archer D.B."/>
            <person name="Baker S.E."/>
            <person name="Benoit I."/>
            <person name="Brakhage A.A."/>
            <person name="Braus G.H."/>
            <person name="Fischer R."/>
            <person name="Frisvad J.C."/>
            <person name="Goldman G.H."/>
            <person name="Houbraken J."/>
            <person name="Oakley B."/>
            <person name="Pocsi I."/>
            <person name="Scazzocchio C."/>
            <person name="Seiboth B."/>
            <person name="vanKuyk P.A."/>
            <person name="Wortman J."/>
            <person name="Dyer P.S."/>
            <person name="Grigoriev I.V."/>
        </authorList>
    </citation>
    <scope>NUCLEOTIDE SEQUENCE [LARGE SCALE GENOMIC DNA]</scope>
    <source>
        <strain evidence="7">CBS 593.65</strain>
    </source>
</reference>
<feature type="region of interest" description="Disordered" evidence="3">
    <location>
        <begin position="1"/>
        <end position="80"/>
    </location>
</feature>
<dbReference type="SMART" id="SM00028">
    <property type="entry name" value="TPR"/>
    <property type="match status" value="2"/>
</dbReference>
<evidence type="ECO:0000313" key="6">
    <source>
        <dbReference type="EMBL" id="OJJ56933.1"/>
    </source>
</evidence>
<feature type="region of interest" description="Disordered" evidence="3">
    <location>
        <begin position="705"/>
        <end position="726"/>
    </location>
</feature>
<dbReference type="OrthoDB" id="2913095at2759"/>
<accession>A0A1L9TCC4</accession>
<dbReference type="Proteomes" id="UP000184356">
    <property type="component" value="Unassembled WGS sequence"/>
</dbReference>
<dbReference type="InterPro" id="IPR031350">
    <property type="entry name" value="Goodbye_dom"/>
</dbReference>
<dbReference type="Pfam" id="PF17109">
    <property type="entry name" value="Goodbye"/>
    <property type="match status" value="1"/>
</dbReference>
<sequence>MHFRRWRCKKKVPPAESAGETQPQETSTHPPPAPEPEHEQPGQEALPAPSLQSPQPTEPSKDIVQDSDSKCQDVTAHAKPPEMDPALMALWVKIQERVQQIAVREKKTVNENLELEEFIENVEKKEPRKRDKAKAIFGNTLTVIGKVGGMVADAASQVFAPAAQCYNVISFLIDAYEGYQGAFDGLGELFEECTDYLNRLHYYVKGKMDARLTKLAVQQMDLFVEVCDAALNLRYSYGEKIKTAFKVMFLADDGIQPLLTQMAKLVNKERNLVSAQTFLFSREAADAAKETLDATRRVEVAVSAMHAKEKDANRENTIKKALGLPGEPEAPWRLRYRGYLRNRLAGTGQWIFSEPAFSSWETGQSGANILAIEGGNGTGKSFLSSAIIQHFLHKKSATDTDRRVSTAYYFFEGSARDEMKNASNLETAAKSLVWQFTQAERHYKKSVARICAASQEIDPSSISSELLFENSDLLDMDVMFYIVIDGLSGKMGEGMQRFLKRASTVKAGQRVRVLLTVDPQCSQHLATVDGISFNSIPISSKSRPDVERVIESRMDSMPALRDKARPGISQLRARVCGELCRVTDGDYFRINLALDDISKRQYESAIVNALNKAGDGRIKQIKNEIEGLNQNCSDAEFSEINEIILWVRRYRENLTERQMTEALRAAVGESSLLTLADKIKENYPVFQLTNNGEVVFRAPEVEESIPNKRDLSSAREQDGPGAAVSPGETAMVKHFLSTVCPPETYKKLDLDNFLKDKRQDRRNRIYKDDPPFEEAKMALTCLRLLTGETEHSSAALVSYARSNLKQHLSAVNMALVDVECKRRFGPLLIKLFTNNASIDITMDNDDAGAPKQRLAAARLMLVDGFTALILRWFGDTAVGLDISDEDRKWITSLVDTDDHRGLLTPIVKRMAIHLLQEPHFNPLLVSSFIFIKDFLRKFEPEYLVQFTGPVEKVEAIERWCEELLKVPKNSVWHTQIGSILQLEKNNQAAEDRARRALEIDPNDWRASTLLASLLNPREGIAILKPAAEALESSGQWKLSSPHRMGLAKMLCILAELSWREGHIDAAISFWNRAVEVDFTDYIREIWCVRYLASQERWSEIMKFLGKIQEESTEQLQGLSELLAWGSGRLFPHPIALRAAFHTEQLEFLVSAYERAVELIEERGERNTACKLLYHCGQATHALGNRSSTAIKHWRRALSSSAGNVDKYLLSSLVSVIAPYYARKADASGADAEAVSDYLKKIETLLPEGTPESDVIVPPRLYIARYYWRKGNQVKAKQIARDSVQLSLDILSDDDEGNDLPAYSQLLSVFIAFGDMANLTATRALLVLNFKRKQTLNCNGQCSRVWTYSEQTQWCRDCINATFEDECAQKIEQNALPIAVCDSTHQFLRAPRLDDSVERTPYRMVPFEGEEITFEDWLGRIEKEYVSFED</sequence>
<protein>
    <submittedName>
        <fullName evidence="6">Uncharacterized protein</fullName>
    </submittedName>
</protein>
<evidence type="ECO:0000256" key="2">
    <source>
        <dbReference type="SAM" id="Coils"/>
    </source>
</evidence>
<organism evidence="6 7">
    <name type="scientific">Aspergillus sydowii CBS 593.65</name>
    <dbReference type="NCBI Taxonomy" id="1036612"/>
    <lineage>
        <taxon>Eukaryota</taxon>
        <taxon>Fungi</taxon>
        <taxon>Dikarya</taxon>
        <taxon>Ascomycota</taxon>
        <taxon>Pezizomycotina</taxon>
        <taxon>Eurotiomycetes</taxon>
        <taxon>Eurotiomycetidae</taxon>
        <taxon>Eurotiales</taxon>
        <taxon>Aspergillaceae</taxon>
        <taxon>Aspergillus</taxon>
        <taxon>Aspergillus subgen. Nidulantes</taxon>
    </lineage>
</organism>
<dbReference type="InterPro" id="IPR019734">
    <property type="entry name" value="TPR_rpt"/>
</dbReference>
<dbReference type="InterPro" id="IPR011990">
    <property type="entry name" value="TPR-like_helical_dom_sf"/>
</dbReference>
<gene>
    <name evidence="6" type="ORF">ASPSYDRAFT_79986</name>
</gene>
<dbReference type="PANTHER" id="PTHR10039">
    <property type="entry name" value="AMELOGENIN"/>
    <property type="match status" value="1"/>
</dbReference>
<keyword evidence="1" id="KW-0677">Repeat</keyword>
<evidence type="ECO:0000259" key="5">
    <source>
        <dbReference type="Pfam" id="PF24883"/>
    </source>
</evidence>
<dbReference type="EMBL" id="KV878589">
    <property type="protein sequence ID" value="OJJ56933.1"/>
    <property type="molecule type" value="Genomic_DNA"/>
</dbReference>
<feature type="compositionally biased region" description="Basic residues" evidence="3">
    <location>
        <begin position="1"/>
        <end position="12"/>
    </location>
</feature>
<feature type="coiled-coil region" evidence="2">
    <location>
        <begin position="611"/>
        <end position="638"/>
    </location>
</feature>
<feature type="domain" description="Nephrocystin 3-like N-terminal" evidence="5">
    <location>
        <begin position="346"/>
        <end position="516"/>
    </location>
</feature>
<name>A0A1L9TCC4_9EURO</name>
<keyword evidence="7" id="KW-1185">Reference proteome</keyword>
<proteinExistence type="predicted"/>
<evidence type="ECO:0000256" key="1">
    <source>
        <dbReference type="ARBA" id="ARBA00022737"/>
    </source>
</evidence>